<feature type="compositionally biased region" description="Acidic residues" evidence="3">
    <location>
        <begin position="285"/>
        <end position="295"/>
    </location>
</feature>
<dbReference type="GeneID" id="11472201"/>
<dbReference type="InterPro" id="IPR006910">
    <property type="entry name" value="Rad21_Rec8_N"/>
</dbReference>
<dbReference type="InParanoid" id="G8JV39"/>
<accession>G8JV39</accession>
<comment type="subcellular location">
    <subcellularLocation>
        <location evidence="1">Nucleus</location>
    </subcellularLocation>
</comment>
<feature type="region of interest" description="Disordered" evidence="3">
    <location>
        <begin position="414"/>
        <end position="440"/>
    </location>
</feature>
<evidence type="ECO:0000313" key="6">
    <source>
        <dbReference type="Proteomes" id="UP000006790"/>
    </source>
</evidence>
<keyword evidence="2" id="KW-0539">Nucleus</keyword>
<dbReference type="HOGENOM" id="CLU_399675_0_0_1"/>
<gene>
    <name evidence="5" type="ordered locus">Ecym_6126</name>
</gene>
<evidence type="ECO:0000313" key="5">
    <source>
        <dbReference type="EMBL" id="AET40518.1"/>
    </source>
</evidence>
<evidence type="ECO:0000256" key="2">
    <source>
        <dbReference type="ARBA" id="ARBA00023242"/>
    </source>
</evidence>
<keyword evidence="6" id="KW-1185">Reference proteome</keyword>
<dbReference type="Pfam" id="PF04825">
    <property type="entry name" value="Rad21_Rec8_N"/>
    <property type="match status" value="1"/>
</dbReference>
<dbReference type="eggNOG" id="ENOG502QWJ1">
    <property type="taxonomic scope" value="Eukaryota"/>
</dbReference>
<dbReference type="KEGG" id="erc:Ecym_6126"/>
<evidence type="ECO:0000256" key="1">
    <source>
        <dbReference type="ARBA" id="ARBA00004123"/>
    </source>
</evidence>
<dbReference type="EMBL" id="CP002502">
    <property type="protein sequence ID" value="AET40518.1"/>
    <property type="molecule type" value="Genomic_DNA"/>
</dbReference>
<feature type="region of interest" description="Disordered" evidence="3">
    <location>
        <begin position="511"/>
        <end position="532"/>
    </location>
</feature>
<proteinExistence type="predicted"/>
<dbReference type="GO" id="GO:0003682">
    <property type="term" value="F:chromatin binding"/>
    <property type="evidence" value="ECO:0007669"/>
    <property type="project" value="TreeGrafter"/>
</dbReference>
<feature type="region of interest" description="Disordered" evidence="3">
    <location>
        <begin position="222"/>
        <end position="311"/>
    </location>
</feature>
<dbReference type="InterPro" id="IPR039781">
    <property type="entry name" value="Rad21/Rec8-like"/>
</dbReference>
<protein>
    <recommendedName>
        <fullName evidence="4">Rad21/Rec8-like protein N-terminal domain-containing protein</fullName>
    </recommendedName>
</protein>
<reference evidence="6" key="1">
    <citation type="journal article" date="2012" name="G3 (Bethesda)">
        <title>Pichia sorbitophila, an interspecies yeast hybrid reveals early steps of genome resolution following polyploidization.</title>
        <authorList>
            <person name="Leh Louis V."/>
            <person name="Despons L."/>
            <person name="Friedrich A."/>
            <person name="Martin T."/>
            <person name="Durrens P."/>
            <person name="Casaregola S."/>
            <person name="Neuveglise C."/>
            <person name="Fairhead C."/>
            <person name="Marck C."/>
            <person name="Cruz J.A."/>
            <person name="Straub M.L."/>
            <person name="Kugler V."/>
            <person name="Sacerdot C."/>
            <person name="Uzunov Z."/>
            <person name="Thierry A."/>
            <person name="Weiss S."/>
            <person name="Bleykasten C."/>
            <person name="De Montigny J."/>
            <person name="Jacques N."/>
            <person name="Jung P."/>
            <person name="Lemaire M."/>
            <person name="Mallet S."/>
            <person name="Morel G."/>
            <person name="Richard G.F."/>
            <person name="Sarkar A."/>
            <person name="Savel G."/>
            <person name="Schacherer J."/>
            <person name="Seret M.L."/>
            <person name="Talla E."/>
            <person name="Samson G."/>
            <person name="Jubin C."/>
            <person name="Poulain J."/>
            <person name="Vacherie B."/>
            <person name="Barbe V."/>
            <person name="Pelletier E."/>
            <person name="Sherman D.J."/>
            <person name="Westhof E."/>
            <person name="Weissenbach J."/>
            <person name="Baret P.V."/>
            <person name="Wincker P."/>
            <person name="Gaillardin C."/>
            <person name="Dujon B."/>
            <person name="Souciet J.L."/>
        </authorList>
    </citation>
    <scope>NUCLEOTIDE SEQUENCE [LARGE SCALE GENOMIC DNA]</scope>
    <source>
        <strain evidence="6">CBS 270.75 / DBVPG 7215 / KCTC 17166 / NRRL Y-17582</strain>
    </source>
</reference>
<evidence type="ECO:0000259" key="4">
    <source>
        <dbReference type="Pfam" id="PF04825"/>
    </source>
</evidence>
<organism evidence="5 6">
    <name type="scientific">Eremothecium cymbalariae (strain CBS 270.75 / DBVPG 7215 / KCTC 17166 / NRRL Y-17582)</name>
    <name type="common">Yeast</name>
    <dbReference type="NCBI Taxonomy" id="931890"/>
    <lineage>
        <taxon>Eukaryota</taxon>
        <taxon>Fungi</taxon>
        <taxon>Dikarya</taxon>
        <taxon>Ascomycota</taxon>
        <taxon>Saccharomycotina</taxon>
        <taxon>Saccharomycetes</taxon>
        <taxon>Saccharomycetales</taxon>
        <taxon>Saccharomycetaceae</taxon>
        <taxon>Eremothecium</taxon>
    </lineage>
</organism>
<dbReference type="AlphaFoldDB" id="G8JV39"/>
<dbReference type="GO" id="GO:0007062">
    <property type="term" value="P:sister chromatid cohesion"/>
    <property type="evidence" value="ECO:0007669"/>
    <property type="project" value="InterPro"/>
</dbReference>
<name>G8JV39_ERECY</name>
<dbReference type="OMA" id="YGVTICY"/>
<dbReference type="GO" id="GO:0005634">
    <property type="term" value="C:nucleus"/>
    <property type="evidence" value="ECO:0007669"/>
    <property type="project" value="UniProtKB-SubCell"/>
</dbReference>
<dbReference type="STRING" id="931890.G8JV39"/>
<dbReference type="RefSeq" id="XP_003647335.1">
    <property type="nucleotide sequence ID" value="XM_003647287.1"/>
</dbReference>
<sequence length="649" mass="72432">MAPYPSILLQYEDGNRNGQSGISIAWLLSNFGSSAATVTSVASNGGLTGSKCKKKDIINLSIPDTCQVISKTGVEMPLRFSSNLLYGVTVCYSKKTDFILSDVVQIKGQLQRKLFGLESQLRQNRGVAMEGRQKEVVGAQEFLNDDPLFDIGQWCNLRFDVGNDNGERQKKEIKQQDFLQEVNNNDESFLDNRSVAGGGRMRTMDDDLGSIDMDLNFDIDDLVSDDGGRQDELGSETSDENSKFELNFNDPFSNEHDKLPDVMEGSLLQEENNETTSSVKRPFGEGEDMDSEDGDAANNTTSESNPKRKMAKHNAVVFGRIVHDEKIGLLTDTLRANHKDYVELMEVQNSKTGGAGTKNDTMTWKDLLFLNSQPAFLQKAYQNLLDPDHEESGTLYFERGRSLAHVYSSLSSSRSSSVMSTEQGRRMAPNLETTRRSSQSDAHANFLPVFLEDEPFPEDYNFGGDDEGFQNENFMNTNLLPSSIGRISSRYSTADSGEQVEILRNAVNIQGRSMTTKRTGTDSSQHSDSSYQQAVSLGSDISKGQPIVLDEQNRKFYAYIKERADFVGKTTRSHPPFHKKLLFEDLIPSKISQQEADNPHEFKPVSKRIAATAFLSLLNLASKELIQLETFELENKCEVMKGDDVIIYC</sequence>
<dbReference type="CDD" id="cd21790">
    <property type="entry name" value="Rad21_Rec8_M_ScRec8p-like"/>
    <property type="match status" value="1"/>
</dbReference>
<dbReference type="GO" id="GO:0008278">
    <property type="term" value="C:cohesin complex"/>
    <property type="evidence" value="ECO:0007669"/>
    <property type="project" value="InterPro"/>
</dbReference>
<dbReference type="PANTHER" id="PTHR12585:SF51">
    <property type="entry name" value="MEIOTIC RECOMBINATION PROTEIN REC8"/>
    <property type="match status" value="1"/>
</dbReference>
<dbReference type="FunCoup" id="G8JV39">
    <property type="interactions" value="142"/>
</dbReference>
<dbReference type="OrthoDB" id="5427633at2759"/>
<feature type="compositionally biased region" description="Low complexity" evidence="3">
    <location>
        <begin position="522"/>
        <end position="532"/>
    </location>
</feature>
<dbReference type="PANTHER" id="PTHR12585">
    <property type="entry name" value="SCC1 / RAD21 FAMILY MEMBER"/>
    <property type="match status" value="1"/>
</dbReference>
<dbReference type="GO" id="GO:0006302">
    <property type="term" value="P:double-strand break repair"/>
    <property type="evidence" value="ECO:0007669"/>
    <property type="project" value="TreeGrafter"/>
</dbReference>
<feature type="domain" description="Rad21/Rec8-like protein N-terminal" evidence="4">
    <location>
        <begin position="19"/>
        <end position="115"/>
    </location>
</feature>
<dbReference type="Proteomes" id="UP000006790">
    <property type="component" value="Chromosome 6"/>
</dbReference>
<evidence type="ECO:0000256" key="3">
    <source>
        <dbReference type="SAM" id="MobiDB-lite"/>
    </source>
</evidence>